<comment type="caution">
    <text evidence="1">The sequence shown here is derived from an EMBL/GenBank/DDBJ whole genome shotgun (WGS) entry which is preliminary data.</text>
</comment>
<dbReference type="Proteomes" id="UP000283878">
    <property type="component" value="Unassembled WGS sequence"/>
</dbReference>
<dbReference type="RefSeq" id="WP_124009083.1">
    <property type="nucleotide sequence ID" value="NZ_PKPZ01000024.1"/>
</dbReference>
<organism evidence="1 2">
    <name type="scientific">Vibrio diabolicus</name>
    <dbReference type="NCBI Taxonomy" id="50719"/>
    <lineage>
        <taxon>Bacteria</taxon>
        <taxon>Pseudomonadati</taxon>
        <taxon>Pseudomonadota</taxon>
        <taxon>Gammaproteobacteria</taxon>
        <taxon>Vibrionales</taxon>
        <taxon>Vibrionaceae</taxon>
        <taxon>Vibrio</taxon>
        <taxon>Vibrio diabolicus subgroup</taxon>
    </lineage>
</organism>
<protein>
    <submittedName>
        <fullName evidence="1">Uncharacterized protein</fullName>
    </submittedName>
</protein>
<dbReference type="AlphaFoldDB" id="A0AAX1XH92"/>
<dbReference type="EMBL" id="PKPZ01000024">
    <property type="protein sequence ID" value="RPB33672.1"/>
    <property type="molecule type" value="Genomic_DNA"/>
</dbReference>
<evidence type="ECO:0000313" key="2">
    <source>
        <dbReference type="Proteomes" id="UP000283878"/>
    </source>
</evidence>
<accession>A0AAX1XH92</accession>
<gene>
    <name evidence="1" type="ORF">CYQ91_22335</name>
</gene>
<sequence>MDSKLSVEPPKAKSDREANLYISLLIKKKKLYRRNTKNFINLHIEQKNNLIKKAFHELAVNDAKQLANELNKEYKENDLLEIITRSFDKKDSRKVNWLWGFISYNFRYIEKEFLDNTKSDTSVFDALAVDKESKYNQVINYIDKLNISPHDSMNFYNDLIKEWNFIIKDNSLKNFLEKDQDRLNEKSIELVKFISKNHRLYPEIRVFKNIENTHPYDTCLAVYDLINDEIIKENLLLKFSKAWSQYKYRTKNSGKKQYTFILPPDTKKKLDRIVDLSDKNIGDTLTDIIEKAYRELS</sequence>
<name>A0AAX1XH92_9VIBR</name>
<evidence type="ECO:0000313" key="1">
    <source>
        <dbReference type="EMBL" id="RPB33672.1"/>
    </source>
</evidence>
<proteinExistence type="predicted"/>
<reference evidence="1 2" key="1">
    <citation type="journal article" date="2018" name="AMB Express">
        <title>Occurrence and significance of pathogenicity and fitness islands in environmental vibrios.</title>
        <authorList>
            <person name="Klein S."/>
            <person name="Pipes S."/>
            <person name="Lovell C.R."/>
        </authorList>
    </citation>
    <scope>NUCLEOTIDE SEQUENCE [LARGE SCALE GENOMIC DNA]</scope>
    <source>
        <strain evidence="1 2">JBS-8-11-1</strain>
    </source>
</reference>